<proteinExistence type="predicted"/>
<dbReference type="EMBL" id="JARRIG010000007">
    <property type="protein sequence ID" value="MFA4805273.1"/>
    <property type="molecule type" value="Genomic_DNA"/>
</dbReference>
<name>A0ABV4T666_9EURY</name>
<comment type="caution">
    <text evidence="2">The sequence shown here is derived from an EMBL/GenBank/DDBJ whole genome shotgun (WGS) entry which is preliminary data.</text>
</comment>
<evidence type="ECO:0000259" key="1">
    <source>
        <dbReference type="Pfam" id="PF01047"/>
    </source>
</evidence>
<accession>A0ABV4T666</accession>
<dbReference type="InterPro" id="IPR036390">
    <property type="entry name" value="WH_DNA-bd_sf"/>
</dbReference>
<dbReference type="InterPro" id="IPR000835">
    <property type="entry name" value="HTH_MarR-typ"/>
</dbReference>
<dbReference type="Pfam" id="PF01047">
    <property type="entry name" value="MarR"/>
    <property type="match status" value="1"/>
</dbReference>
<sequence length="73" mass="8489">MSASEIVRIIEENGPLTIRELSELLGTRPEALAPIVGKLAKKGVLKKERARRMYPERFYEYSRREHVFYKPLG</sequence>
<organism evidence="2 3">
    <name type="scientific">Pyrococcus kukulkanii</name>
    <dbReference type="NCBI Taxonomy" id="1609559"/>
    <lineage>
        <taxon>Archaea</taxon>
        <taxon>Methanobacteriati</taxon>
        <taxon>Methanobacteriota</taxon>
        <taxon>Thermococci</taxon>
        <taxon>Thermococcales</taxon>
        <taxon>Thermococcaceae</taxon>
        <taxon>Pyrococcus</taxon>
    </lineage>
</organism>
<dbReference type="SUPFAM" id="SSF46785">
    <property type="entry name" value="Winged helix' DNA-binding domain"/>
    <property type="match status" value="1"/>
</dbReference>
<protein>
    <submittedName>
        <fullName evidence="2">MarR family transcriptional regulator</fullName>
    </submittedName>
</protein>
<feature type="domain" description="HTH marR-type" evidence="1">
    <location>
        <begin position="5"/>
        <end position="49"/>
    </location>
</feature>
<reference evidence="2 3" key="1">
    <citation type="submission" date="2023-03" db="EMBL/GenBank/DDBJ databases">
        <title>Speciation in Pyrococcus: adaptation to high temperature as a mechanism.</title>
        <authorList>
            <person name="Gu J."/>
        </authorList>
    </citation>
    <scope>NUCLEOTIDE SEQUENCE [LARGE SCALE GENOMIC DNA]</scope>
    <source>
        <strain evidence="2 3">LMOA34</strain>
    </source>
</reference>
<evidence type="ECO:0000313" key="3">
    <source>
        <dbReference type="Proteomes" id="UP001571980"/>
    </source>
</evidence>
<dbReference type="InterPro" id="IPR036388">
    <property type="entry name" value="WH-like_DNA-bd_sf"/>
</dbReference>
<gene>
    <name evidence="2" type="ORF">P8X34_11095</name>
</gene>
<dbReference type="Proteomes" id="UP001571980">
    <property type="component" value="Unassembled WGS sequence"/>
</dbReference>
<dbReference type="Gene3D" id="1.10.10.10">
    <property type="entry name" value="Winged helix-like DNA-binding domain superfamily/Winged helix DNA-binding domain"/>
    <property type="match status" value="1"/>
</dbReference>
<evidence type="ECO:0000313" key="2">
    <source>
        <dbReference type="EMBL" id="MFA4805273.1"/>
    </source>
</evidence>
<keyword evidence="3" id="KW-1185">Reference proteome</keyword>